<sequence length="465" mass="49594">MPPIDDHLAIFDPVTDPDQAERYLTDWPRDAKGRARAILRPRTVEEVAQIVRLCAAAAIPVVPQGGHTGLVAGGVPSADGTEVVVSLERLNHIREIDPANFSMTVEAGCILANLHDVASEHERLFPLALGAQGSCQIGGNVATNAGGLNVLRYGMTRNLVLGIEAVLPDGQIWNGLRKLHKNNTGYDLKQLLIGSEGTLGIVTAVSLRLFPKPTQVETAFLAVENPAAAVALYGLARRDLSDLLSAFELIGHVGVELAQEATPDLRHPLETRSSHYVLMEASASGLVDLSALMQRFLESAMEAGHVLDGTVAANSAQAGALWRIREDLVEGQARRGRHLRTDVSVPISDIAAFLAKTDAALAQAEPNAIPVAYGHVGDGNLHYNVLPPPHMAEGDKPAFLKQCEQVVYAALPEFAGSISAEHGIGRAKLGSYLKGLAPEEKALTEGVKRLFDPKGIMSPGRLFEV</sequence>
<organism evidence="5 6">
    <name type="scientific">Labrys neptuniae</name>
    <dbReference type="NCBI Taxonomy" id="376174"/>
    <lineage>
        <taxon>Bacteria</taxon>
        <taxon>Pseudomonadati</taxon>
        <taxon>Pseudomonadota</taxon>
        <taxon>Alphaproteobacteria</taxon>
        <taxon>Hyphomicrobiales</taxon>
        <taxon>Xanthobacteraceae</taxon>
        <taxon>Labrys</taxon>
    </lineage>
</organism>
<dbReference type="InterPro" id="IPR016169">
    <property type="entry name" value="FAD-bd_PCMH_sub2"/>
</dbReference>
<evidence type="ECO:0000256" key="2">
    <source>
        <dbReference type="ARBA" id="ARBA00022630"/>
    </source>
</evidence>
<dbReference type="InterPro" id="IPR016166">
    <property type="entry name" value="FAD-bd_PCMH"/>
</dbReference>
<dbReference type="Gene3D" id="1.10.45.10">
    <property type="entry name" value="Vanillyl-alcohol Oxidase, Chain A, domain 4"/>
    <property type="match status" value="1"/>
</dbReference>
<comment type="caution">
    <text evidence="5">The sequence shown here is derived from an EMBL/GenBank/DDBJ whole genome shotgun (WGS) entry which is preliminary data.</text>
</comment>
<dbReference type="InterPro" id="IPR016164">
    <property type="entry name" value="FAD-linked_Oxase-like_C"/>
</dbReference>
<reference evidence="5 6" key="1">
    <citation type="submission" date="2024-07" db="EMBL/GenBank/DDBJ databases">
        <title>Description of Labrys sedimenti sp. nov., isolated from a diclofenac-degrading enrichment culture.</title>
        <authorList>
            <person name="Tancsics A."/>
            <person name="Csepanyi A."/>
        </authorList>
    </citation>
    <scope>NUCLEOTIDE SEQUENCE [LARGE SCALE GENOMIC DNA]</scope>
    <source>
        <strain evidence="5 6">LMG 23578</strain>
    </source>
</reference>
<proteinExistence type="inferred from homology"/>
<dbReference type="EMBL" id="JBFNQD010000017">
    <property type="protein sequence ID" value="MEW9309731.1"/>
    <property type="molecule type" value="Genomic_DNA"/>
</dbReference>
<name>A0ABV3PVU1_9HYPH</name>
<comment type="similarity">
    <text evidence="1">Belongs to the FAD-binding oxidoreductase/transferase type 4 family.</text>
</comment>
<gene>
    <name evidence="5" type="ORF">ABXS05_29535</name>
</gene>
<dbReference type="Proteomes" id="UP001555786">
    <property type="component" value="Unassembled WGS sequence"/>
</dbReference>
<dbReference type="InterPro" id="IPR036318">
    <property type="entry name" value="FAD-bd_PCMH-like_sf"/>
</dbReference>
<keyword evidence="2" id="KW-0285">Flavoprotein</keyword>
<evidence type="ECO:0000256" key="1">
    <source>
        <dbReference type="ARBA" id="ARBA00008000"/>
    </source>
</evidence>
<evidence type="ECO:0000256" key="3">
    <source>
        <dbReference type="ARBA" id="ARBA00022827"/>
    </source>
</evidence>
<feature type="domain" description="FAD-binding PCMH-type" evidence="4">
    <location>
        <begin position="31"/>
        <end position="212"/>
    </location>
</feature>
<dbReference type="SUPFAM" id="SSF56176">
    <property type="entry name" value="FAD-binding/transporter-associated domain-like"/>
    <property type="match status" value="1"/>
</dbReference>
<dbReference type="RefSeq" id="WP_367626343.1">
    <property type="nucleotide sequence ID" value="NZ_JBFNQD010000017.1"/>
</dbReference>
<dbReference type="Gene3D" id="3.30.70.2740">
    <property type="match status" value="1"/>
</dbReference>
<dbReference type="PANTHER" id="PTHR43716">
    <property type="entry name" value="D-2-HYDROXYGLUTARATE DEHYDROGENASE, MITOCHONDRIAL"/>
    <property type="match status" value="1"/>
</dbReference>
<evidence type="ECO:0000259" key="4">
    <source>
        <dbReference type="PROSITE" id="PS51387"/>
    </source>
</evidence>
<keyword evidence="6" id="KW-1185">Reference proteome</keyword>
<dbReference type="Gene3D" id="3.30.70.2190">
    <property type="match status" value="1"/>
</dbReference>
<dbReference type="Gene3D" id="3.30.43.10">
    <property type="entry name" value="Uridine Diphospho-n-acetylenolpyruvylglucosamine Reductase, domain 2"/>
    <property type="match status" value="1"/>
</dbReference>
<dbReference type="InterPro" id="IPR016167">
    <property type="entry name" value="FAD-bd_PCMH_sub1"/>
</dbReference>
<dbReference type="SUPFAM" id="SSF55103">
    <property type="entry name" value="FAD-linked oxidases, C-terminal domain"/>
    <property type="match status" value="1"/>
</dbReference>
<dbReference type="Gene3D" id="3.30.465.10">
    <property type="match status" value="1"/>
</dbReference>
<dbReference type="Pfam" id="PF02913">
    <property type="entry name" value="FAD-oxidase_C"/>
    <property type="match status" value="1"/>
</dbReference>
<dbReference type="InterPro" id="IPR051264">
    <property type="entry name" value="FAD-oxidored/transferase_4"/>
</dbReference>
<evidence type="ECO:0000313" key="6">
    <source>
        <dbReference type="Proteomes" id="UP001555786"/>
    </source>
</evidence>
<dbReference type="InterPro" id="IPR016171">
    <property type="entry name" value="Vanillyl_alc_oxidase_C-sub2"/>
</dbReference>
<dbReference type="InterPro" id="IPR006094">
    <property type="entry name" value="Oxid_FAD_bind_N"/>
</dbReference>
<dbReference type="PANTHER" id="PTHR43716:SF2">
    <property type="entry name" value="BLL6224 PROTEIN"/>
    <property type="match status" value="1"/>
</dbReference>
<evidence type="ECO:0000313" key="5">
    <source>
        <dbReference type="EMBL" id="MEW9309731.1"/>
    </source>
</evidence>
<protein>
    <submittedName>
        <fullName evidence="5">FAD-binding oxidoreductase</fullName>
    </submittedName>
</protein>
<accession>A0ABV3PVU1</accession>
<keyword evidence="3" id="KW-0274">FAD</keyword>
<dbReference type="InterPro" id="IPR004113">
    <property type="entry name" value="FAD-bd_oxidored_4_C"/>
</dbReference>
<dbReference type="PROSITE" id="PS51387">
    <property type="entry name" value="FAD_PCMH"/>
    <property type="match status" value="1"/>
</dbReference>
<dbReference type="Pfam" id="PF01565">
    <property type="entry name" value="FAD_binding_4"/>
    <property type="match status" value="1"/>
</dbReference>